<dbReference type="PANTHER" id="PTHR43524:SF1">
    <property type="entry name" value="RADICAL SAM SUPERFAMILY PROTEIN"/>
    <property type="match status" value="1"/>
</dbReference>
<evidence type="ECO:0000313" key="2">
    <source>
        <dbReference type="Proteomes" id="UP000460287"/>
    </source>
</evidence>
<proteinExistence type="predicted"/>
<dbReference type="Proteomes" id="UP000460287">
    <property type="component" value="Unassembled WGS sequence"/>
</dbReference>
<organism evidence="1 2">
    <name type="scientific">Inconstantimicrobium porci</name>
    <dbReference type="NCBI Taxonomy" id="2652291"/>
    <lineage>
        <taxon>Bacteria</taxon>
        <taxon>Bacillati</taxon>
        <taxon>Bacillota</taxon>
        <taxon>Clostridia</taxon>
        <taxon>Eubacteriales</taxon>
        <taxon>Clostridiaceae</taxon>
        <taxon>Inconstantimicrobium</taxon>
    </lineage>
</organism>
<comment type="caution">
    <text evidence="1">The sequence shown here is derived from an EMBL/GenBank/DDBJ whole genome shotgun (WGS) entry which is preliminary data.</text>
</comment>
<accession>A0A7X2N0Q5</accession>
<keyword evidence="2" id="KW-1185">Reference proteome</keyword>
<evidence type="ECO:0000313" key="1">
    <source>
        <dbReference type="EMBL" id="MSR92105.1"/>
    </source>
</evidence>
<dbReference type="AlphaFoldDB" id="A0A7X2N0Q5"/>
<dbReference type="EMBL" id="VULX01000022">
    <property type="protein sequence ID" value="MSR92105.1"/>
    <property type="molecule type" value="Genomic_DNA"/>
</dbReference>
<gene>
    <name evidence="1" type="ORF">FYJ33_12060</name>
</gene>
<reference evidence="1 2" key="1">
    <citation type="submission" date="2019-08" db="EMBL/GenBank/DDBJ databases">
        <title>In-depth cultivation of the pig gut microbiome towards novel bacterial diversity and tailored functional studies.</title>
        <authorList>
            <person name="Wylensek D."/>
            <person name="Hitch T.C.A."/>
            <person name="Clavel T."/>
        </authorList>
    </citation>
    <scope>NUCLEOTIDE SEQUENCE [LARGE SCALE GENOMIC DNA]</scope>
    <source>
        <strain evidence="1 2">WCA-383-APC-5B</strain>
    </source>
</reference>
<name>A0A7X2N0Q5_9CLOT</name>
<sequence length="98" mass="11383">MTAMNKLNAKKILFGGSITVTTKNLLTVTSRDYIRELVDKGVKAVTFVEYVPINELTMDLAPSDKEREILKENISELRKEFDEIVLKKNIFNLYFRRI</sequence>
<protein>
    <submittedName>
        <fullName evidence="1">Uncharacterized protein</fullName>
    </submittedName>
</protein>
<dbReference type="PANTHER" id="PTHR43524">
    <property type="entry name" value="RADICAL SAM SUPERFAMILY PROTEIN"/>
    <property type="match status" value="1"/>
</dbReference>